<dbReference type="Gene3D" id="3.30.160.60">
    <property type="entry name" value="Classic Zinc Finger"/>
    <property type="match status" value="3"/>
</dbReference>
<dbReference type="PROSITE" id="PS00028">
    <property type="entry name" value="ZINC_FINGER_C2H2_1"/>
    <property type="match status" value="3"/>
</dbReference>
<keyword evidence="6" id="KW-0539">Nucleus</keyword>
<evidence type="ECO:0000259" key="9">
    <source>
        <dbReference type="PROSITE" id="PS50157"/>
    </source>
</evidence>
<evidence type="ECO:0000256" key="8">
    <source>
        <dbReference type="SAM" id="MobiDB-lite"/>
    </source>
</evidence>
<comment type="caution">
    <text evidence="10">The sequence shown here is derived from an EMBL/GenBank/DDBJ whole genome shotgun (WGS) entry which is preliminary data.</text>
</comment>
<dbReference type="InterPro" id="IPR013087">
    <property type="entry name" value="Znf_C2H2_type"/>
</dbReference>
<evidence type="ECO:0000313" key="11">
    <source>
        <dbReference type="Proteomes" id="UP000188533"/>
    </source>
</evidence>
<evidence type="ECO:0000256" key="5">
    <source>
        <dbReference type="ARBA" id="ARBA00022833"/>
    </source>
</evidence>
<dbReference type="GO" id="GO:0008270">
    <property type="term" value="F:zinc ion binding"/>
    <property type="evidence" value="ECO:0007669"/>
    <property type="project" value="UniProtKB-KW"/>
</dbReference>
<dbReference type="PANTHER" id="PTHR24406">
    <property type="entry name" value="TRANSCRIPTIONAL REPRESSOR CTCFL-RELATED"/>
    <property type="match status" value="1"/>
</dbReference>
<gene>
    <name evidence="10" type="ORF">LENED_012895</name>
</gene>
<dbReference type="GO" id="GO:0005634">
    <property type="term" value="C:nucleus"/>
    <property type="evidence" value="ECO:0007669"/>
    <property type="project" value="UniProtKB-SubCell"/>
</dbReference>
<proteinExistence type="predicted"/>
<evidence type="ECO:0000313" key="10">
    <source>
        <dbReference type="EMBL" id="GAW10607.1"/>
    </source>
</evidence>
<reference evidence="10 11" key="2">
    <citation type="submission" date="2017-02" db="EMBL/GenBank/DDBJ databases">
        <title>A genome survey and senescence transcriptome analysis in Lentinula edodes.</title>
        <authorList>
            <person name="Sakamoto Y."/>
            <person name="Nakade K."/>
            <person name="Sato S."/>
            <person name="Yoshida Y."/>
            <person name="Miyazaki K."/>
            <person name="Natsume S."/>
            <person name="Konno N."/>
        </authorList>
    </citation>
    <scope>NUCLEOTIDE SEQUENCE [LARGE SCALE GENOMIC DNA]</scope>
    <source>
        <strain evidence="10 11">NBRC 111202</strain>
    </source>
</reference>
<name>A0A1Q3ETU7_LENED</name>
<dbReference type="Gene3D" id="1.10.510.10">
    <property type="entry name" value="Transferase(Phosphotransferase) domain 1"/>
    <property type="match status" value="1"/>
</dbReference>
<accession>A0A1Q3ETU7</accession>
<keyword evidence="5" id="KW-0862">Zinc</keyword>
<keyword evidence="4 7" id="KW-0863">Zinc-finger</keyword>
<reference evidence="10 11" key="1">
    <citation type="submission" date="2016-08" db="EMBL/GenBank/DDBJ databases">
        <authorList>
            <consortium name="Lentinula edodes genome sequencing consortium"/>
            <person name="Sakamoto Y."/>
            <person name="Nakade K."/>
            <person name="Sato S."/>
            <person name="Yoshida Y."/>
            <person name="Miyazaki K."/>
            <person name="Natsume S."/>
            <person name="Konno N."/>
        </authorList>
    </citation>
    <scope>NUCLEOTIDE SEQUENCE [LARGE SCALE GENOMIC DNA]</scope>
    <source>
        <strain evidence="10 11">NBRC 111202</strain>
    </source>
</reference>
<keyword evidence="11" id="KW-1185">Reference proteome</keyword>
<feature type="region of interest" description="Disordered" evidence="8">
    <location>
        <begin position="118"/>
        <end position="170"/>
    </location>
</feature>
<organism evidence="10 11">
    <name type="scientific">Lentinula edodes</name>
    <name type="common">Shiitake mushroom</name>
    <name type="synonym">Lentinus edodes</name>
    <dbReference type="NCBI Taxonomy" id="5353"/>
    <lineage>
        <taxon>Eukaryota</taxon>
        <taxon>Fungi</taxon>
        <taxon>Dikarya</taxon>
        <taxon>Basidiomycota</taxon>
        <taxon>Agaricomycotina</taxon>
        <taxon>Agaricomycetes</taxon>
        <taxon>Agaricomycetidae</taxon>
        <taxon>Agaricales</taxon>
        <taxon>Marasmiineae</taxon>
        <taxon>Omphalotaceae</taxon>
        <taxon>Lentinula</taxon>
    </lineage>
</organism>
<evidence type="ECO:0000256" key="7">
    <source>
        <dbReference type="PROSITE-ProRule" id="PRU00042"/>
    </source>
</evidence>
<evidence type="ECO:0000256" key="1">
    <source>
        <dbReference type="ARBA" id="ARBA00004123"/>
    </source>
</evidence>
<dbReference type="SUPFAM" id="SSF56112">
    <property type="entry name" value="Protein kinase-like (PK-like)"/>
    <property type="match status" value="1"/>
</dbReference>
<dbReference type="InterPro" id="IPR011009">
    <property type="entry name" value="Kinase-like_dom_sf"/>
</dbReference>
<dbReference type="Proteomes" id="UP000188533">
    <property type="component" value="Unassembled WGS sequence"/>
</dbReference>
<dbReference type="SMART" id="SM00355">
    <property type="entry name" value="ZnF_C2H2"/>
    <property type="match status" value="6"/>
</dbReference>
<keyword evidence="2" id="KW-0479">Metal-binding</keyword>
<dbReference type="EMBL" id="BDGU01001940">
    <property type="protein sequence ID" value="GAW10607.1"/>
    <property type="molecule type" value="Genomic_DNA"/>
</dbReference>
<comment type="subcellular location">
    <subcellularLocation>
        <location evidence="1">Nucleus</location>
    </subcellularLocation>
</comment>
<dbReference type="Pfam" id="PF12874">
    <property type="entry name" value="zf-met"/>
    <property type="match status" value="2"/>
</dbReference>
<dbReference type="InterPro" id="IPR036236">
    <property type="entry name" value="Znf_C2H2_sf"/>
</dbReference>
<evidence type="ECO:0000256" key="3">
    <source>
        <dbReference type="ARBA" id="ARBA00022737"/>
    </source>
</evidence>
<feature type="domain" description="C2H2-type" evidence="9">
    <location>
        <begin position="544"/>
        <end position="573"/>
    </location>
</feature>
<evidence type="ECO:0000256" key="4">
    <source>
        <dbReference type="ARBA" id="ARBA00022771"/>
    </source>
</evidence>
<protein>
    <recommendedName>
        <fullName evidence="9">C2H2-type domain-containing protein</fullName>
    </recommendedName>
</protein>
<dbReference type="AlphaFoldDB" id="A0A1Q3ETU7"/>
<dbReference type="SUPFAM" id="SSF57667">
    <property type="entry name" value="beta-beta-alpha zinc fingers"/>
    <property type="match status" value="1"/>
</dbReference>
<dbReference type="PROSITE" id="PS50157">
    <property type="entry name" value="ZINC_FINGER_C2H2_2"/>
    <property type="match status" value="2"/>
</dbReference>
<evidence type="ECO:0000256" key="6">
    <source>
        <dbReference type="ARBA" id="ARBA00023242"/>
    </source>
</evidence>
<feature type="domain" description="C2H2-type" evidence="9">
    <location>
        <begin position="375"/>
        <end position="403"/>
    </location>
</feature>
<feature type="region of interest" description="Disordered" evidence="8">
    <location>
        <begin position="1"/>
        <end position="79"/>
    </location>
</feature>
<feature type="compositionally biased region" description="Low complexity" evidence="8">
    <location>
        <begin position="130"/>
        <end position="152"/>
    </location>
</feature>
<sequence>MQQCLTTEGDLNESDSNNSNNSPNQGNDSAGPRGGAGTEVNSASGSSDQDRSSGGGSSNARTKRSLGPTYSQRDNKRPRQHSDFQVILNELHLAFNCPRENLLSHGFSEYFVIPMPDSVPSGTDKPPRRGSFTTSIGSSSGASSSGTTANSIENQPLFSPHSGPVVPEGIAATRSTDNSLTQPASQSIVESSNATSVIESSSQKALPIVDHAGVILDTKVHQSTKGIVWGGKMYLEGLKPAPKPVHVVVKLADWERDSEAPEGSQTPYGKSLCYEAKIYHHLVGSNIGPHFYGVFDNSGSIALVLEYKGKRLPDFGTLTDDRKQMLFNQACNLHSLGVKHKYLAPRNVLVNKEGDLTIVDFHRSKLGHKYKNDHPYCADCERLFRNFDALDNHTRDVHFDSDDDYYETDDDNANVYCQSCDREFQDSTSLIQHLAASLRHNWCFVCSRDFSSPNALAQHSSSQVHRARDIKCPLCSEAFKMVSAIAQHIESGSCHHSINRRTVTEAVKSVVPSISIDRRITGGSSSTTTTTYYATGRAYNGVAYECYLCHRTFTTLNALNTHLNSPAHDSKEFRCPKCRREFSLISGLILHIESETCGVARFQQVRDQMQGLTNNFRRMLTM</sequence>
<feature type="compositionally biased region" description="Low complexity" evidence="8">
    <location>
        <begin position="14"/>
        <end position="29"/>
    </location>
</feature>
<dbReference type="STRING" id="5353.A0A1Q3ETU7"/>
<evidence type="ECO:0000256" key="2">
    <source>
        <dbReference type="ARBA" id="ARBA00022723"/>
    </source>
</evidence>
<dbReference type="InterPro" id="IPR050888">
    <property type="entry name" value="ZnF_C2H2-type_TF"/>
</dbReference>
<keyword evidence="3" id="KW-0677">Repeat</keyword>